<dbReference type="AlphaFoldDB" id="R4PM95"/>
<evidence type="ECO:0000313" key="5">
    <source>
        <dbReference type="Proteomes" id="UP000013893"/>
    </source>
</evidence>
<evidence type="ECO:0000313" key="4">
    <source>
        <dbReference type="EMBL" id="AGL62009.1"/>
    </source>
</evidence>
<feature type="disulfide bond" evidence="1">
    <location>
        <begin position="55"/>
        <end position="71"/>
    </location>
</feature>
<evidence type="ECO:0000256" key="1">
    <source>
        <dbReference type="PIRSR" id="PIRSR637460-2"/>
    </source>
</evidence>
<dbReference type="HOGENOM" id="CLU_479581_0_0_0"/>
<keyword evidence="5" id="KW-1185">Reference proteome</keyword>
<dbReference type="InterPro" id="IPR036514">
    <property type="entry name" value="SGNH_hydro_sf"/>
</dbReference>
<sequence length="568" mass="60937">MEGIANATQLQASAYSTYTPGRIQQINFVHSVKPAVLTVSIGGNDAGFAPALTTCILESIQLSAVTATADCHLATVEGKAATAKDISNLYPRLKAMYRQLQTASPSTKIYAIGYPTFIDDQADSCGSELIVGSMTRDDRVAINQFVMYLNAVIKSAAHDANITYIDVSNAIGASRLCGDGTAVNGVNAIIIKGIMTEYMKDKVHADENIKKYGEILGTLHNTADFSFLSKYESERMGQQLAPFFVSPTTALTNRLQEILHPNAKGHQLMYDQMVAGLGSDLLYSSSCNTIVICPGGPDMGVPRAGDYITGVADLPDVVYGRIGQGLGVTHVAASGQTVNDSLQQDQPGSIVLSAETYNELVPDSVSAPVVSIHSLPYELGRMTKQPNGDYRLEIDHLSPSLAAGWHTIHLNGMLTSGRVYNLYHEVFVEGPEGDYDDDGILDAQDTCAFATPSGRDVNRNSIDDSCDLSVFATLPRNDEPSNNVVPMKQYHGTEWAIESDQDSSTTASGVISRNLPISHVAGVRDGGDSRIGITPDSTSREGIWRLLILLFGLSVLVYVGKRLSATDK</sequence>
<evidence type="ECO:0000256" key="2">
    <source>
        <dbReference type="SAM" id="Phobius"/>
    </source>
</evidence>
<proteinExistence type="predicted"/>
<keyword evidence="2" id="KW-0472">Membrane</keyword>
<dbReference type="OrthoDB" id="5503950at2"/>
<keyword evidence="1" id="KW-1015">Disulfide bond</keyword>
<dbReference type="Proteomes" id="UP000013893">
    <property type="component" value="Chromosome"/>
</dbReference>
<dbReference type="STRING" id="1332188.L336_0300"/>
<reference evidence="4 5" key="1">
    <citation type="journal article" date="2013" name="Nat. Biotechnol.">
        <title>Genome sequences of rare, uncultured bacteria obtained by differential coverage binning of multiple metagenomes.</title>
        <authorList>
            <person name="Albertsen M."/>
            <person name="Hugenholtz P."/>
            <person name="Skarshewski A."/>
            <person name="Nielsen K.L."/>
            <person name="Tyson G.W."/>
            <person name="Nielsen P.H."/>
        </authorList>
    </citation>
    <scope>NUCLEOTIDE SEQUENCE [LARGE SCALE GENOMIC DNA]</scope>
    <source>
        <strain evidence="4">TM71</strain>
    </source>
</reference>
<accession>R4PM95</accession>
<dbReference type="SUPFAM" id="SSF52266">
    <property type="entry name" value="SGNH hydrolase"/>
    <property type="match status" value="1"/>
</dbReference>
<keyword evidence="2" id="KW-0812">Transmembrane</keyword>
<keyword evidence="2" id="KW-1133">Transmembrane helix</keyword>
<dbReference type="GO" id="GO:0004806">
    <property type="term" value="F:triacylglycerol lipase activity"/>
    <property type="evidence" value="ECO:0007669"/>
    <property type="project" value="TreeGrafter"/>
</dbReference>
<dbReference type="InterPro" id="IPR037460">
    <property type="entry name" value="SEST-like"/>
</dbReference>
<protein>
    <recommendedName>
        <fullName evidence="3">SGNH hydrolase-type esterase domain-containing protein</fullName>
    </recommendedName>
</protein>
<organism evidence="4 5">
    <name type="scientific">Candidatus Saccharimonas aalborgensis</name>
    <dbReference type="NCBI Taxonomy" id="1332188"/>
    <lineage>
        <taxon>Bacteria</taxon>
        <taxon>Candidatus Saccharimonadota</taxon>
        <taxon>Candidatus Saccharimonadia</taxon>
        <taxon>Candidatus Saccharimonadales</taxon>
        <taxon>Candidatus Saccharimonadaceae</taxon>
        <taxon>Candidatus Saccharimonas</taxon>
    </lineage>
</organism>
<dbReference type="GO" id="GO:0019433">
    <property type="term" value="P:triglyceride catabolic process"/>
    <property type="evidence" value="ECO:0007669"/>
    <property type="project" value="TreeGrafter"/>
</dbReference>
<evidence type="ECO:0000259" key="3">
    <source>
        <dbReference type="Pfam" id="PF13472"/>
    </source>
</evidence>
<dbReference type="Pfam" id="PF13472">
    <property type="entry name" value="Lipase_GDSL_2"/>
    <property type="match status" value="1"/>
</dbReference>
<dbReference type="PATRIC" id="fig|1332188.3.peg.296"/>
<name>R4PM95_9BACT</name>
<dbReference type="PANTHER" id="PTHR37981">
    <property type="entry name" value="LIPASE 2"/>
    <property type="match status" value="1"/>
</dbReference>
<dbReference type="Gene3D" id="3.40.50.1110">
    <property type="entry name" value="SGNH hydrolase"/>
    <property type="match status" value="1"/>
</dbReference>
<dbReference type="InterPro" id="IPR013830">
    <property type="entry name" value="SGNH_hydro"/>
</dbReference>
<gene>
    <name evidence="4" type="ORF">L336_0300</name>
</gene>
<dbReference type="KEGG" id="saal:L336_0300"/>
<feature type="transmembrane region" description="Helical" evidence="2">
    <location>
        <begin position="542"/>
        <end position="560"/>
    </location>
</feature>
<feature type="domain" description="SGNH hydrolase-type esterase" evidence="3">
    <location>
        <begin position="19"/>
        <end position="173"/>
    </location>
</feature>
<dbReference type="EMBL" id="CP005957">
    <property type="protein sequence ID" value="AGL62009.1"/>
    <property type="molecule type" value="Genomic_DNA"/>
</dbReference>
<dbReference type="RefSeq" id="WP_015641459.1">
    <property type="nucleotide sequence ID" value="NC_021219.1"/>
</dbReference>
<dbReference type="PANTHER" id="PTHR37981:SF1">
    <property type="entry name" value="SGNH HYDROLASE-TYPE ESTERASE DOMAIN-CONTAINING PROTEIN"/>
    <property type="match status" value="1"/>
</dbReference>